<organism evidence="2 3">
    <name type="scientific">Suillus placidus</name>
    <dbReference type="NCBI Taxonomy" id="48579"/>
    <lineage>
        <taxon>Eukaryota</taxon>
        <taxon>Fungi</taxon>
        <taxon>Dikarya</taxon>
        <taxon>Basidiomycota</taxon>
        <taxon>Agaricomycotina</taxon>
        <taxon>Agaricomycetes</taxon>
        <taxon>Agaricomycetidae</taxon>
        <taxon>Boletales</taxon>
        <taxon>Suillineae</taxon>
        <taxon>Suillaceae</taxon>
        <taxon>Suillus</taxon>
    </lineage>
</organism>
<feature type="domain" description="Helitron helicase-like" evidence="1">
    <location>
        <begin position="53"/>
        <end position="265"/>
    </location>
</feature>
<accession>A0A9P7CYT4</accession>
<evidence type="ECO:0000313" key="2">
    <source>
        <dbReference type="EMBL" id="KAG1772012.1"/>
    </source>
</evidence>
<comment type="caution">
    <text evidence="2">The sequence shown here is derived from an EMBL/GenBank/DDBJ whole genome shotgun (WGS) entry which is preliminary data.</text>
</comment>
<keyword evidence="3" id="KW-1185">Reference proteome</keyword>
<dbReference type="Pfam" id="PF14214">
    <property type="entry name" value="Helitron_like_N"/>
    <property type="match status" value="1"/>
</dbReference>
<dbReference type="AlphaFoldDB" id="A0A9P7CYT4"/>
<protein>
    <recommendedName>
        <fullName evidence="1">Helitron helicase-like domain-containing protein</fullName>
    </recommendedName>
</protein>
<proteinExistence type="predicted"/>
<evidence type="ECO:0000259" key="1">
    <source>
        <dbReference type="Pfam" id="PF14214"/>
    </source>
</evidence>
<name>A0A9P7CYT4_9AGAM</name>
<dbReference type="EMBL" id="JABBWD010000055">
    <property type="protein sequence ID" value="KAG1772012.1"/>
    <property type="molecule type" value="Genomic_DNA"/>
</dbReference>
<sequence>MNLGDNEGGYAVHHRGEESNRINPLAATYLKLFPYGVGGIEAMQTKSVGFDEHIRWALQYHDHRCHTYHSFPFVAFGIIQKCKALQSARIQMRQKDFERDAFIINSLTVADLRQAEKEEAENKFISNPRVRLLRKHVFATSGRVIGSDNAQAQYHGQMWGTCLCLRGPSLWMTINPSDTHDPIAQTFTGETLNLDDFDPHAGPDSNQRAQNIARDPFAAAKYFFFIIKAILSHLFQINATSHRVHSEMGVLGQISGYFGVIKAQG</sequence>
<gene>
    <name evidence="2" type="ORF">EV702DRAFT_1181371</name>
</gene>
<dbReference type="InterPro" id="IPR025476">
    <property type="entry name" value="Helitron_helicase-like"/>
</dbReference>
<reference evidence="2" key="1">
    <citation type="journal article" date="2020" name="New Phytol.">
        <title>Comparative genomics reveals dynamic genome evolution in host specialist ectomycorrhizal fungi.</title>
        <authorList>
            <person name="Lofgren L.A."/>
            <person name="Nguyen N.H."/>
            <person name="Vilgalys R."/>
            <person name="Ruytinx J."/>
            <person name="Liao H.L."/>
            <person name="Branco S."/>
            <person name="Kuo A."/>
            <person name="LaButti K."/>
            <person name="Lipzen A."/>
            <person name="Andreopoulos W."/>
            <person name="Pangilinan J."/>
            <person name="Riley R."/>
            <person name="Hundley H."/>
            <person name="Na H."/>
            <person name="Barry K."/>
            <person name="Grigoriev I.V."/>
            <person name="Stajich J.E."/>
            <person name="Kennedy P.G."/>
        </authorList>
    </citation>
    <scope>NUCLEOTIDE SEQUENCE</scope>
    <source>
        <strain evidence="2">DOB743</strain>
    </source>
</reference>
<dbReference type="Proteomes" id="UP000714275">
    <property type="component" value="Unassembled WGS sequence"/>
</dbReference>
<evidence type="ECO:0000313" key="3">
    <source>
        <dbReference type="Proteomes" id="UP000714275"/>
    </source>
</evidence>
<dbReference type="OrthoDB" id="432234at2759"/>